<proteinExistence type="predicted"/>
<sequence>MFDNLTYKRKFFLVIIGFVLLFMASYKKTFKDMLAAKKELNLVEQKLANTDKSFNNLYVLKDDIKTLDKLIGGRSLNPINVQQKILDFISKTDLTINIVSIEDVHISRGEEFLIYSNQIELEGTYEALIKLLYETEKNFKDSRVVSTEFYSKKNYRTNKETLFLKIILQNYEKAK</sequence>
<dbReference type="RefSeq" id="WP_303283523.1">
    <property type="nucleotide sequence ID" value="NZ_JAUOEM010000005.1"/>
</dbReference>
<gene>
    <name evidence="1" type="ORF">Q4Q39_15780</name>
</gene>
<dbReference type="EMBL" id="JAUOEM010000005">
    <property type="protein sequence ID" value="MDO5988871.1"/>
    <property type="molecule type" value="Genomic_DNA"/>
</dbReference>
<organism evidence="1 2">
    <name type="scientific">Flavivirga amylovorans</name>
    <dbReference type="NCBI Taxonomy" id="870486"/>
    <lineage>
        <taxon>Bacteria</taxon>
        <taxon>Pseudomonadati</taxon>
        <taxon>Bacteroidota</taxon>
        <taxon>Flavobacteriia</taxon>
        <taxon>Flavobacteriales</taxon>
        <taxon>Flavobacteriaceae</taxon>
        <taxon>Flavivirga</taxon>
    </lineage>
</organism>
<dbReference type="Proteomes" id="UP001176891">
    <property type="component" value="Unassembled WGS sequence"/>
</dbReference>
<name>A0ABT8X4G8_9FLAO</name>
<comment type="caution">
    <text evidence="1">The sequence shown here is derived from an EMBL/GenBank/DDBJ whole genome shotgun (WGS) entry which is preliminary data.</text>
</comment>
<evidence type="ECO:0000313" key="1">
    <source>
        <dbReference type="EMBL" id="MDO5988871.1"/>
    </source>
</evidence>
<reference evidence="1" key="1">
    <citation type="submission" date="2023-07" db="EMBL/GenBank/DDBJ databases">
        <title>Two novel species in the genus Flavivirga.</title>
        <authorList>
            <person name="Kwon K."/>
        </authorList>
    </citation>
    <scope>NUCLEOTIDE SEQUENCE</scope>
    <source>
        <strain evidence="1">KACC 14157</strain>
    </source>
</reference>
<protein>
    <recommendedName>
        <fullName evidence="3">General secretion pathway protein</fullName>
    </recommendedName>
</protein>
<evidence type="ECO:0008006" key="3">
    <source>
        <dbReference type="Google" id="ProtNLM"/>
    </source>
</evidence>
<evidence type="ECO:0000313" key="2">
    <source>
        <dbReference type="Proteomes" id="UP001176891"/>
    </source>
</evidence>
<accession>A0ABT8X4G8</accession>
<keyword evidence="2" id="KW-1185">Reference proteome</keyword>